<dbReference type="InterPro" id="IPR047086">
    <property type="entry name" value="SF1-HH_sf"/>
</dbReference>
<dbReference type="EMBL" id="JAJSPL020000044">
    <property type="protein sequence ID" value="KAK7734000.1"/>
    <property type="molecule type" value="Genomic_DNA"/>
</dbReference>
<dbReference type="GO" id="GO:0003729">
    <property type="term" value="F:mRNA binding"/>
    <property type="evidence" value="ECO:0007669"/>
    <property type="project" value="TreeGrafter"/>
</dbReference>
<dbReference type="InterPro" id="IPR055256">
    <property type="entry name" value="KH_1_KHDC4/BBP-like"/>
</dbReference>
<dbReference type="InterPro" id="IPR032570">
    <property type="entry name" value="SF1-HH"/>
</dbReference>
<evidence type="ECO:0000256" key="10">
    <source>
        <dbReference type="ARBA" id="ARBA00023242"/>
    </source>
</evidence>
<evidence type="ECO:0000256" key="6">
    <source>
        <dbReference type="ARBA" id="ARBA00022771"/>
    </source>
</evidence>
<evidence type="ECO:0000256" key="4">
    <source>
        <dbReference type="ARBA" id="ARBA00022664"/>
    </source>
</evidence>
<keyword evidence="10 13" id="KW-0539">Nucleus</keyword>
<dbReference type="Proteomes" id="UP001320245">
    <property type="component" value="Unassembled WGS sequence"/>
</dbReference>
<proteinExistence type="inferred from homology"/>
<dbReference type="Gene3D" id="3.30.1370.10">
    <property type="entry name" value="K Homology domain, type 1"/>
    <property type="match status" value="1"/>
</dbReference>
<dbReference type="SMART" id="SM00343">
    <property type="entry name" value="ZnF_C2HC"/>
    <property type="match status" value="2"/>
</dbReference>
<sequence>MTTEQLEAYVLHFRIEEISHTLRFHDTGRTNPRARPPSPPPEYDTSGRRINTRERRHRQRLEEERQRLINTALKTFNDYKAPYDFRSSQRKGLFQEKVFIPVMEFPTLNFIGQILGPRGQSLRQMNAESGANIVIRGKGSAKEGSRRSLRSTDSMQEPLHCLITGDSQQKVEKAKELINRVIETVITMPEDQNERKRDQLRHLAQLNGTFRDDEQQVCQNCGHNGHRQYTCSEPERFSASVTCHNCHSAGHLARDCRGRRGTGSVPPWRKERMAAQVKLEVTETDRDFEQFMLELGK</sequence>
<dbReference type="GO" id="GO:0048024">
    <property type="term" value="P:regulation of mRNA splicing, via spliceosome"/>
    <property type="evidence" value="ECO:0007669"/>
    <property type="project" value="TreeGrafter"/>
</dbReference>
<evidence type="ECO:0000256" key="13">
    <source>
        <dbReference type="RuleBase" id="RU367126"/>
    </source>
</evidence>
<dbReference type="InterPro" id="IPR045071">
    <property type="entry name" value="BBP-like"/>
</dbReference>
<evidence type="ECO:0000313" key="16">
    <source>
        <dbReference type="EMBL" id="KAK7734000.1"/>
    </source>
</evidence>
<evidence type="ECO:0000256" key="3">
    <source>
        <dbReference type="ARBA" id="ARBA00017984"/>
    </source>
</evidence>
<comment type="caution">
    <text evidence="16">The sequence shown here is derived from an EMBL/GenBank/DDBJ whole genome shotgun (WGS) entry which is preliminary data.</text>
</comment>
<keyword evidence="8 12" id="KW-0694">RNA-binding</keyword>
<dbReference type="PANTHER" id="PTHR11208">
    <property type="entry name" value="RNA-BINDING PROTEIN RELATED"/>
    <property type="match status" value="1"/>
</dbReference>
<feature type="domain" description="CCHC-type" evidence="15">
    <location>
        <begin position="243"/>
        <end position="257"/>
    </location>
</feature>
<name>A0AAN9U010_9PEZI</name>
<evidence type="ECO:0000313" key="17">
    <source>
        <dbReference type="Proteomes" id="UP001320245"/>
    </source>
</evidence>
<dbReference type="SUPFAM" id="SSF54791">
    <property type="entry name" value="Eukaryotic type KH-domain (KH-domain type I)"/>
    <property type="match status" value="1"/>
</dbReference>
<evidence type="ECO:0000259" key="15">
    <source>
        <dbReference type="PROSITE" id="PS50158"/>
    </source>
</evidence>
<evidence type="ECO:0000256" key="7">
    <source>
        <dbReference type="ARBA" id="ARBA00022833"/>
    </source>
</evidence>
<evidence type="ECO:0000256" key="12">
    <source>
        <dbReference type="PROSITE-ProRule" id="PRU00117"/>
    </source>
</evidence>
<dbReference type="Gene3D" id="4.10.60.10">
    <property type="entry name" value="Zinc finger, CCHC-type"/>
    <property type="match status" value="1"/>
</dbReference>
<feature type="region of interest" description="Disordered" evidence="14">
    <location>
        <begin position="23"/>
        <end position="60"/>
    </location>
</feature>
<evidence type="ECO:0000256" key="14">
    <source>
        <dbReference type="SAM" id="MobiDB-lite"/>
    </source>
</evidence>
<dbReference type="SMART" id="SM00322">
    <property type="entry name" value="KH"/>
    <property type="match status" value="1"/>
</dbReference>
<keyword evidence="17" id="KW-1185">Reference proteome</keyword>
<keyword evidence="4 13" id="KW-0507">mRNA processing</keyword>
<evidence type="ECO:0000256" key="2">
    <source>
        <dbReference type="ARBA" id="ARBA00010382"/>
    </source>
</evidence>
<dbReference type="PROSITE" id="PS50084">
    <property type="entry name" value="KH_TYPE_1"/>
    <property type="match status" value="1"/>
</dbReference>
<evidence type="ECO:0000256" key="8">
    <source>
        <dbReference type="ARBA" id="ARBA00022884"/>
    </source>
</evidence>
<keyword evidence="13" id="KW-0747">Spliceosome</keyword>
<dbReference type="PANTHER" id="PTHR11208:SF45">
    <property type="entry name" value="SPLICING FACTOR 1"/>
    <property type="match status" value="1"/>
</dbReference>
<comment type="function">
    <text evidence="13">Necessary for the splicing of pre-mRNA. Has a role in the recognition of the branch site (5'-UACUAAC-3'), the pyrimidine tract and the 3'-splice site at the 3'-end of introns.</text>
</comment>
<evidence type="ECO:0000256" key="1">
    <source>
        <dbReference type="ARBA" id="ARBA00004123"/>
    </source>
</evidence>
<dbReference type="CDD" id="cd02395">
    <property type="entry name" value="KH-I_BBP"/>
    <property type="match status" value="1"/>
</dbReference>
<dbReference type="AlphaFoldDB" id="A0AAN9U010"/>
<keyword evidence="7 13" id="KW-0862">Zinc</keyword>
<comment type="subcellular location">
    <subcellularLocation>
        <location evidence="1 13">Nucleus</location>
    </subcellularLocation>
</comment>
<dbReference type="Gene3D" id="6.10.140.1790">
    <property type="match status" value="1"/>
</dbReference>
<dbReference type="GO" id="GO:0008270">
    <property type="term" value="F:zinc ion binding"/>
    <property type="evidence" value="ECO:0007669"/>
    <property type="project" value="UniProtKB-UniRule"/>
</dbReference>
<dbReference type="InterPro" id="IPR001878">
    <property type="entry name" value="Znf_CCHC"/>
</dbReference>
<comment type="similarity">
    <text evidence="2 13">Belongs to the BBP/SF1 family.</text>
</comment>
<dbReference type="Pfam" id="PF16275">
    <property type="entry name" value="SF1-HH"/>
    <property type="match status" value="1"/>
</dbReference>
<evidence type="ECO:0000256" key="9">
    <source>
        <dbReference type="ARBA" id="ARBA00023187"/>
    </source>
</evidence>
<keyword evidence="5 13" id="KW-0479">Metal-binding</keyword>
<keyword evidence="6 11" id="KW-0863">Zinc-finger</keyword>
<dbReference type="InterPro" id="IPR004087">
    <property type="entry name" value="KH_dom"/>
</dbReference>
<dbReference type="Pfam" id="PF00098">
    <property type="entry name" value="zf-CCHC"/>
    <property type="match status" value="1"/>
</dbReference>
<reference evidence="16 17" key="1">
    <citation type="journal article" date="2023" name="PLoS ONE">
        <title>Cytospora paraplurivora sp. nov. isolated from orchards with fruit tree decline syndrome in Ontario, Canada.</title>
        <authorList>
            <person name="Ilyukhin E."/>
            <person name="Nguyen H.D.T."/>
            <person name="Castle A.J."/>
            <person name="Ellouze W."/>
        </authorList>
    </citation>
    <scope>NUCLEOTIDE SEQUENCE [LARGE SCALE GENOMIC DNA]</scope>
    <source>
        <strain evidence="16 17">FDS-564</strain>
    </source>
</reference>
<gene>
    <name evidence="16" type="primary">SF1</name>
    <name evidence="16" type="ORF">SLS53_007995</name>
</gene>
<organism evidence="16 17">
    <name type="scientific">Cytospora paraplurivora</name>
    <dbReference type="NCBI Taxonomy" id="2898453"/>
    <lineage>
        <taxon>Eukaryota</taxon>
        <taxon>Fungi</taxon>
        <taxon>Dikarya</taxon>
        <taxon>Ascomycota</taxon>
        <taxon>Pezizomycotina</taxon>
        <taxon>Sordariomycetes</taxon>
        <taxon>Sordariomycetidae</taxon>
        <taxon>Diaporthales</taxon>
        <taxon>Cytosporaceae</taxon>
        <taxon>Cytospora</taxon>
    </lineage>
</organism>
<dbReference type="InterPro" id="IPR036612">
    <property type="entry name" value="KH_dom_type_1_sf"/>
</dbReference>
<keyword evidence="9 13" id="KW-0508">mRNA splicing</keyword>
<dbReference type="GO" id="GO:0005681">
    <property type="term" value="C:spliceosomal complex"/>
    <property type="evidence" value="ECO:0007669"/>
    <property type="project" value="UniProtKB-KW"/>
</dbReference>
<dbReference type="SUPFAM" id="SSF57756">
    <property type="entry name" value="Retrovirus zinc finger-like domains"/>
    <property type="match status" value="1"/>
</dbReference>
<dbReference type="GO" id="GO:0045131">
    <property type="term" value="F:pre-mRNA branch point binding"/>
    <property type="evidence" value="ECO:0007669"/>
    <property type="project" value="UniProtKB-UniRule"/>
</dbReference>
<dbReference type="Pfam" id="PF22675">
    <property type="entry name" value="KH-I_KHDC4-BBP"/>
    <property type="match status" value="1"/>
</dbReference>
<evidence type="ECO:0000256" key="11">
    <source>
        <dbReference type="PROSITE-ProRule" id="PRU00047"/>
    </source>
</evidence>
<dbReference type="PROSITE" id="PS50158">
    <property type="entry name" value="ZF_CCHC"/>
    <property type="match status" value="1"/>
</dbReference>
<protein>
    <recommendedName>
        <fullName evidence="3 13">Branchpoint-bridging protein</fullName>
    </recommendedName>
</protein>
<accession>A0AAN9U010</accession>
<evidence type="ECO:0000256" key="5">
    <source>
        <dbReference type="ARBA" id="ARBA00022723"/>
    </source>
</evidence>
<dbReference type="InterPro" id="IPR036875">
    <property type="entry name" value="Znf_CCHC_sf"/>
</dbReference>
<dbReference type="GO" id="GO:0000398">
    <property type="term" value="P:mRNA splicing, via spliceosome"/>
    <property type="evidence" value="ECO:0007669"/>
    <property type="project" value="UniProtKB-UniRule"/>
</dbReference>